<feature type="transmembrane region" description="Helical" evidence="7">
    <location>
        <begin position="402"/>
        <end position="422"/>
    </location>
</feature>
<feature type="region of interest" description="Disordered" evidence="6">
    <location>
        <begin position="1"/>
        <end position="21"/>
    </location>
</feature>
<dbReference type="EMBL" id="JAVRRD010000021">
    <property type="protein sequence ID" value="KAK5048668.1"/>
    <property type="molecule type" value="Genomic_DNA"/>
</dbReference>
<dbReference type="Gene3D" id="1.20.1250.20">
    <property type="entry name" value="MFS general substrate transporter like domains"/>
    <property type="match status" value="2"/>
</dbReference>
<keyword evidence="2" id="KW-0813">Transport</keyword>
<dbReference type="PANTHER" id="PTHR43791:SF47">
    <property type="entry name" value="MAJOR FACILITATOR SUPERFAMILY (MFS) PROFILE DOMAIN-CONTAINING PROTEIN-RELATED"/>
    <property type="match status" value="1"/>
</dbReference>
<sequence>MEKSTSTTASNATELEHAAPPPAETWDAIISSFSDKEARALKRKIDLRLVVPLGVMYCVSLMDRNNLGNAAITGMSGDLKLVGNRYSLIVLLFFITYVTVQPVAVYLLRKIGPRIFIPTIVLLWGLLLLGFGFVQYWYQLLPLRIVLGLLEGGFLPSCVYLMSCWYVRHELQIRNALFYVLGILASAFSGILSYGFAQMEGLGYGPKWMGLHYGPTSANPNATSGVRPGLAGWRWIFIWQGILTIVIAIFGYIFIVDFPEMTLKHRYPVHFIEQRQVDFMIARVEKDREDVTLERFRLKSYLAHALDLKLWGFAFLAMISVGPAYAIALFLPIILKEDMGFNTAQALCLTAPPQIAAVIVTMTMAYFSDKWKIRSPFLLINGCTVLIGCGLLGWTRSIGARYFGAFLVAIAVNANVPANLTWQANNVRGQWKRAFISALNVSFAGLGGIMSGTVFRGQDAPRYFPGIITCMVCGALIVVIVLIMTWHFARCNRKADEGKLVIEGLEGFRYTL</sequence>
<evidence type="ECO:0000256" key="1">
    <source>
        <dbReference type="ARBA" id="ARBA00004141"/>
    </source>
</evidence>
<organism evidence="9 10">
    <name type="scientific">Exophiala bonariae</name>
    <dbReference type="NCBI Taxonomy" id="1690606"/>
    <lineage>
        <taxon>Eukaryota</taxon>
        <taxon>Fungi</taxon>
        <taxon>Dikarya</taxon>
        <taxon>Ascomycota</taxon>
        <taxon>Pezizomycotina</taxon>
        <taxon>Eurotiomycetes</taxon>
        <taxon>Chaetothyriomycetidae</taxon>
        <taxon>Chaetothyriales</taxon>
        <taxon>Herpotrichiellaceae</taxon>
        <taxon>Exophiala</taxon>
    </lineage>
</organism>
<feature type="domain" description="Major facilitator superfamily (MFS) profile" evidence="8">
    <location>
        <begin position="49"/>
        <end position="493"/>
    </location>
</feature>
<keyword evidence="4 7" id="KW-1133">Transmembrane helix</keyword>
<accession>A0AAV9N7H6</accession>
<evidence type="ECO:0000256" key="4">
    <source>
        <dbReference type="ARBA" id="ARBA00022989"/>
    </source>
</evidence>
<dbReference type="InterPro" id="IPR020846">
    <property type="entry name" value="MFS_dom"/>
</dbReference>
<keyword evidence="3 7" id="KW-0812">Transmembrane</keyword>
<feature type="transmembrane region" description="Helical" evidence="7">
    <location>
        <begin position="115"/>
        <end position="138"/>
    </location>
</feature>
<evidence type="ECO:0000256" key="5">
    <source>
        <dbReference type="ARBA" id="ARBA00023136"/>
    </source>
</evidence>
<dbReference type="FunFam" id="1.20.1250.20:FF:000013">
    <property type="entry name" value="MFS general substrate transporter"/>
    <property type="match status" value="1"/>
</dbReference>
<proteinExistence type="predicted"/>
<comment type="caution">
    <text evidence="9">The sequence shown here is derived from an EMBL/GenBank/DDBJ whole genome shotgun (WGS) entry which is preliminary data.</text>
</comment>
<feature type="transmembrane region" description="Helical" evidence="7">
    <location>
        <begin position="236"/>
        <end position="256"/>
    </location>
</feature>
<gene>
    <name evidence="9" type="ORF">LTR84_005759</name>
</gene>
<dbReference type="Pfam" id="PF07690">
    <property type="entry name" value="MFS_1"/>
    <property type="match status" value="1"/>
</dbReference>
<keyword evidence="10" id="KW-1185">Reference proteome</keyword>
<dbReference type="InterPro" id="IPR036259">
    <property type="entry name" value="MFS_trans_sf"/>
</dbReference>
<dbReference type="AlphaFoldDB" id="A0AAV9N7H6"/>
<dbReference type="GeneID" id="89973934"/>
<feature type="compositionally biased region" description="Polar residues" evidence="6">
    <location>
        <begin position="1"/>
        <end position="13"/>
    </location>
</feature>
<evidence type="ECO:0000256" key="6">
    <source>
        <dbReference type="SAM" id="MobiDB-lite"/>
    </source>
</evidence>
<keyword evidence="5 7" id="KW-0472">Membrane</keyword>
<evidence type="ECO:0000256" key="3">
    <source>
        <dbReference type="ARBA" id="ARBA00022692"/>
    </source>
</evidence>
<evidence type="ECO:0000256" key="2">
    <source>
        <dbReference type="ARBA" id="ARBA00022448"/>
    </source>
</evidence>
<dbReference type="SUPFAM" id="SSF103473">
    <property type="entry name" value="MFS general substrate transporter"/>
    <property type="match status" value="1"/>
</dbReference>
<protein>
    <recommendedName>
        <fullName evidence="8">Major facilitator superfamily (MFS) profile domain-containing protein</fullName>
    </recommendedName>
</protein>
<feature type="transmembrane region" description="Helical" evidence="7">
    <location>
        <begin position="341"/>
        <end position="365"/>
    </location>
</feature>
<feature type="transmembrane region" description="Helical" evidence="7">
    <location>
        <begin position="176"/>
        <end position="197"/>
    </location>
</feature>
<dbReference type="InterPro" id="IPR011701">
    <property type="entry name" value="MFS"/>
</dbReference>
<evidence type="ECO:0000313" key="10">
    <source>
        <dbReference type="Proteomes" id="UP001358417"/>
    </source>
</evidence>
<reference evidence="9 10" key="1">
    <citation type="submission" date="2023-08" db="EMBL/GenBank/DDBJ databases">
        <title>Black Yeasts Isolated from many extreme environments.</title>
        <authorList>
            <person name="Coleine C."/>
            <person name="Stajich J.E."/>
            <person name="Selbmann L."/>
        </authorList>
    </citation>
    <scope>NUCLEOTIDE SEQUENCE [LARGE SCALE GENOMIC DNA]</scope>
    <source>
        <strain evidence="9 10">CCFEE 5792</strain>
    </source>
</reference>
<name>A0AAV9N7H6_9EURO</name>
<feature type="transmembrane region" description="Helical" evidence="7">
    <location>
        <begin position="86"/>
        <end position="108"/>
    </location>
</feature>
<comment type="subcellular location">
    <subcellularLocation>
        <location evidence="1">Membrane</location>
        <topology evidence="1">Multi-pass membrane protein</topology>
    </subcellularLocation>
</comment>
<evidence type="ECO:0000259" key="8">
    <source>
        <dbReference type="PROSITE" id="PS50850"/>
    </source>
</evidence>
<dbReference type="PANTHER" id="PTHR43791">
    <property type="entry name" value="PERMEASE-RELATED"/>
    <property type="match status" value="1"/>
</dbReference>
<dbReference type="PROSITE" id="PS50850">
    <property type="entry name" value="MFS"/>
    <property type="match status" value="1"/>
</dbReference>
<feature type="transmembrane region" description="Helical" evidence="7">
    <location>
        <begin position="434"/>
        <end position="457"/>
    </location>
</feature>
<dbReference type="GO" id="GO:0022857">
    <property type="term" value="F:transmembrane transporter activity"/>
    <property type="evidence" value="ECO:0007669"/>
    <property type="project" value="InterPro"/>
</dbReference>
<dbReference type="Proteomes" id="UP001358417">
    <property type="component" value="Unassembled WGS sequence"/>
</dbReference>
<evidence type="ECO:0000313" key="9">
    <source>
        <dbReference type="EMBL" id="KAK5048668.1"/>
    </source>
</evidence>
<feature type="transmembrane region" description="Helical" evidence="7">
    <location>
        <begin position="377"/>
        <end position="396"/>
    </location>
</feature>
<feature type="transmembrane region" description="Helical" evidence="7">
    <location>
        <begin position="310"/>
        <end position="335"/>
    </location>
</feature>
<dbReference type="GO" id="GO:0016020">
    <property type="term" value="C:membrane"/>
    <property type="evidence" value="ECO:0007669"/>
    <property type="project" value="UniProtKB-SubCell"/>
</dbReference>
<evidence type="ECO:0000256" key="7">
    <source>
        <dbReference type="SAM" id="Phobius"/>
    </source>
</evidence>
<feature type="transmembrane region" description="Helical" evidence="7">
    <location>
        <begin position="463"/>
        <end position="489"/>
    </location>
</feature>
<feature type="transmembrane region" description="Helical" evidence="7">
    <location>
        <begin position="144"/>
        <end position="167"/>
    </location>
</feature>
<dbReference type="RefSeq" id="XP_064704027.1">
    <property type="nucleotide sequence ID" value="XM_064849324.1"/>
</dbReference>